<reference evidence="1 2" key="2">
    <citation type="submission" date="2018-11" db="EMBL/GenBank/DDBJ databases">
        <authorList>
            <consortium name="Pathogen Informatics"/>
        </authorList>
    </citation>
    <scope>NUCLEOTIDE SEQUENCE [LARGE SCALE GENOMIC DNA]</scope>
</reference>
<organism evidence="3">
    <name type="scientific">Soboliphyme baturini</name>
    <dbReference type="NCBI Taxonomy" id="241478"/>
    <lineage>
        <taxon>Eukaryota</taxon>
        <taxon>Metazoa</taxon>
        <taxon>Ecdysozoa</taxon>
        <taxon>Nematoda</taxon>
        <taxon>Enoplea</taxon>
        <taxon>Dorylaimia</taxon>
        <taxon>Dioctophymatida</taxon>
        <taxon>Dioctophymatoidea</taxon>
        <taxon>Soboliphymatidae</taxon>
        <taxon>Soboliphyme</taxon>
    </lineage>
</organism>
<evidence type="ECO:0000313" key="1">
    <source>
        <dbReference type="EMBL" id="VDP47620.1"/>
    </source>
</evidence>
<evidence type="ECO:0000313" key="3">
    <source>
        <dbReference type="WBParaSite" id="SBAD_0001276701-mRNA-1"/>
    </source>
</evidence>
<dbReference type="EMBL" id="UZAM01017554">
    <property type="protein sequence ID" value="VDP47620.1"/>
    <property type="molecule type" value="Genomic_DNA"/>
</dbReference>
<protein>
    <submittedName>
        <fullName evidence="3">50S ribosomal protein L17</fullName>
    </submittedName>
</protein>
<accession>A0A183J913</accession>
<proteinExistence type="predicted"/>
<sequence length="46" mass="4902">VVVHLTKEVVAEVVEVAAASEEADSAAVEEVLPEALMKVDIQKAKR</sequence>
<evidence type="ECO:0000313" key="2">
    <source>
        <dbReference type="Proteomes" id="UP000270296"/>
    </source>
</evidence>
<dbReference type="AlphaFoldDB" id="A0A183J913"/>
<name>A0A183J913_9BILA</name>
<reference evidence="3" key="1">
    <citation type="submission" date="2016-06" db="UniProtKB">
        <authorList>
            <consortium name="WormBaseParasite"/>
        </authorList>
    </citation>
    <scope>IDENTIFICATION</scope>
</reference>
<keyword evidence="2" id="KW-1185">Reference proteome</keyword>
<gene>
    <name evidence="1" type="ORF">SBAD_LOCUS12361</name>
</gene>
<dbReference type="Proteomes" id="UP000270296">
    <property type="component" value="Unassembled WGS sequence"/>
</dbReference>
<dbReference type="WBParaSite" id="SBAD_0001276701-mRNA-1">
    <property type="protein sequence ID" value="SBAD_0001276701-mRNA-1"/>
    <property type="gene ID" value="SBAD_0001276701"/>
</dbReference>